<keyword evidence="3" id="KW-1185">Reference proteome</keyword>
<name>A0ABT2JII0_9PSEU</name>
<reference evidence="2 3" key="1">
    <citation type="submission" date="2021-02" db="EMBL/GenBank/DDBJ databases">
        <title>Actinophytocola xerophila sp. nov., isolated from soil of cotton cropping field.</title>
        <authorList>
            <person name="Huang R."/>
            <person name="Chen X."/>
            <person name="Ge X."/>
            <person name="Liu W."/>
        </authorList>
    </citation>
    <scope>NUCLEOTIDE SEQUENCE [LARGE SCALE GENOMIC DNA]</scope>
    <source>
        <strain evidence="2 3">S1-96</strain>
    </source>
</reference>
<keyword evidence="1" id="KW-1133">Transmembrane helix</keyword>
<protein>
    <recommendedName>
        <fullName evidence="4">Tripartite tricarboxylate transporter TctB family protein</fullName>
    </recommendedName>
</protein>
<evidence type="ECO:0000313" key="3">
    <source>
        <dbReference type="Proteomes" id="UP001156441"/>
    </source>
</evidence>
<proteinExistence type="predicted"/>
<feature type="transmembrane region" description="Helical" evidence="1">
    <location>
        <begin position="111"/>
        <end position="130"/>
    </location>
</feature>
<keyword evidence="1" id="KW-0812">Transmembrane</keyword>
<dbReference type="EMBL" id="JAFFZE010000024">
    <property type="protein sequence ID" value="MCT2587329.1"/>
    <property type="molecule type" value="Genomic_DNA"/>
</dbReference>
<accession>A0ABT2JII0</accession>
<comment type="caution">
    <text evidence="2">The sequence shown here is derived from an EMBL/GenBank/DDBJ whole genome shotgun (WGS) entry which is preliminary data.</text>
</comment>
<evidence type="ECO:0000313" key="2">
    <source>
        <dbReference type="EMBL" id="MCT2587329.1"/>
    </source>
</evidence>
<dbReference type="RefSeq" id="WP_260195201.1">
    <property type="nucleotide sequence ID" value="NZ_JAFFZE010000024.1"/>
</dbReference>
<sequence length="172" mass="17188">MPRQLAGVWVIGSVLMGTLAVLFTLDRGPLPFRPLAALPVVTLVGVLGVAAALVAALGLLAWGTPGVSWLPETPRGRVLWVVLVAVGGVAGCGFLAAVTFAVGLPLDAQLVLGYVAGGLPFALVAAMLVRPAAVNVAAVVLAGALVVAGFVVAPAGLVRECAGLLVLLVTTW</sequence>
<feature type="transmembrane region" description="Helical" evidence="1">
    <location>
        <begin position="6"/>
        <end position="25"/>
    </location>
</feature>
<keyword evidence="1" id="KW-0472">Membrane</keyword>
<feature type="transmembrane region" description="Helical" evidence="1">
    <location>
        <begin position="80"/>
        <end position="104"/>
    </location>
</feature>
<evidence type="ECO:0000256" key="1">
    <source>
        <dbReference type="SAM" id="Phobius"/>
    </source>
</evidence>
<feature type="transmembrane region" description="Helical" evidence="1">
    <location>
        <begin position="136"/>
        <end position="158"/>
    </location>
</feature>
<gene>
    <name evidence="2" type="ORF">JT362_29815</name>
</gene>
<feature type="transmembrane region" description="Helical" evidence="1">
    <location>
        <begin position="37"/>
        <end position="60"/>
    </location>
</feature>
<dbReference type="Proteomes" id="UP001156441">
    <property type="component" value="Unassembled WGS sequence"/>
</dbReference>
<organism evidence="2 3">
    <name type="scientific">Actinophytocola gossypii</name>
    <dbReference type="NCBI Taxonomy" id="2812003"/>
    <lineage>
        <taxon>Bacteria</taxon>
        <taxon>Bacillati</taxon>
        <taxon>Actinomycetota</taxon>
        <taxon>Actinomycetes</taxon>
        <taxon>Pseudonocardiales</taxon>
        <taxon>Pseudonocardiaceae</taxon>
    </lineage>
</organism>
<evidence type="ECO:0008006" key="4">
    <source>
        <dbReference type="Google" id="ProtNLM"/>
    </source>
</evidence>